<accession>A0A918JPT4</accession>
<dbReference type="EMBL" id="BMYS01000023">
    <property type="protein sequence ID" value="GGW94729.1"/>
    <property type="molecule type" value="Genomic_DNA"/>
</dbReference>
<evidence type="ECO:0000313" key="1">
    <source>
        <dbReference type="EMBL" id="GGW94729.1"/>
    </source>
</evidence>
<evidence type="ECO:0000313" key="2">
    <source>
        <dbReference type="Proteomes" id="UP000608345"/>
    </source>
</evidence>
<dbReference type="AlphaFoldDB" id="A0A918JPT4"/>
<dbReference type="Proteomes" id="UP000608345">
    <property type="component" value="Unassembled WGS sequence"/>
</dbReference>
<proteinExistence type="predicted"/>
<sequence>MQQTDYQASHFPFEIVKLTQPNTLRHTSNNRMNLYCTADWAALQLLMHDMLFTEQPHQAARIIRVVLI</sequence>
<dbReference type="RefSeq" id="WP_189385905.1">
    <property type="nucleotide sequence ID" value="NZ_BAABFY010000045.1"/>
</dbReference>
<reference evidence="1" key="2">
    <citation type="submission" date="2020-09" db="EMBL/GenBank/DDBJ databases">
        <authorList>
            <person name="Sun Q."/>
            <person name="Kim S."/>
        </authorList>
    </citation>
    <scope>NUCLEOTIDE SEQUENCE</scope>
    <source>
        <strain evidence="1">KCTC 23732</strain>
    </source>
</reference>
<keyword evidence="2" id="KW-1185">Reference proteome</keyword>
<gene>
    <name evidence="1" type="ORF">GCM10011450_25700</name>
</gene>
<organism evidence="1 2">
    <name type="scientific">Advenella faeciporci</name>
    <dbReference type="NCBI Taxonomy" id="797535"/>
    <lineage>
        <taxon>Bacteria</taxon>
        <taxon>Pseudomonadati</taxon>
        <taxon>Pseudomonadota</taxon>
        <taxon>Betaproteobacteria</taxon>
        <taxon>Burkholderiales</taxon>
        <taxon>Alcaligenaceae</taxon>
    </lineage>
</organism>
<comment type="caution">
    <text evidence="1">The sequence shown here is derived from an EMBL/GenBank/DDBJ whole genome shotgun (WGS) entry which is preliminary data.</text>
</comment>
<name>A0A918JPT4_9BURK</name>
<protein>
    <submittedName>
        <fullName evidence="1">Uncharacterized protein</fullName>
    </submittedName>
</protein>
<reference evidence="1" key="1">
    <citation type="journal article" date="2014" name="Int. J. Syst. Evol. Microbiol.">
        <title>Complete genome sequence of Corynebacterium casei LMG S-19264T (=DSM 44701T), isolated from a smear-ripened cheese.</title>
        <authorList>
            <consortium name="US DOE Joint Genome Institute (JGI-PGF)"/>
            <person name="Walter F."/>
            <person name="Albersmeier A."/>
            <person name="Kalinowski J."/>
            <person name="Ruckert C."/>
        </authorList>
    </citation>
    <scope>NUCLEOTIDE SEQUENCE</scope>
    <source>
        <strain evidence="1">KCTC 23732</strain>
    </source>
</reference>